<dbReference type="EMBL" id="CAJNOH010002871">
    <property type="protein sequence ID" value="CAF1313905.1"/>
    <property type="molecule type" value="Genomic_DNA"/>
</dbReference>
<sequence length="113" mass="12349">MYELLRDEHNKPIVLRRSAPIKSATFASDQPLKTDNRHNYSSKTTTISRRRRKRLPPKIRVIFVPQVPPIGIGCVAPMPCAVPVANPCCNLGIAGYGGFGYGGYSGLGGRCCF</sequence>
<evidence type="ECO:0000313" key="3">
    <source>
        <dbReference type="EMBL" id="CAF1582015.1"/>
    </source>
</evidence>
<reference evidence="2" key="1">
    <citation type="submission" date="2021-02" db="EMBL/GenBank/DDBJ databases">
        <authorList>
            <person name="Nowell W R."/>
        </authorList>
    </citation>
    <scope>NUCLEOTIDE SEQUENCE</scope>
</reference>
<dbReference type="EMBL" id="CAJNOL010004146">
    <property type="protein sequence ID" value="CAF1582015.1"/>
    <property type="molecule type" value="Genomic_DNA"/>
</dbReference>
<accession>A0A815ERN2</accession>
<dbReference type="Proteomes" id="UP000663870">
    <property type="component" value="Unassembled WGS sequence"/>
</dbReference>
<name>A0A815ERN2_9BILA</name>
<gene>
    <name evidence="3" type="ORF">JXQ802_LOCUS46321</name>
    <name evidence="2" type="ORF">PYM288_LOCUS30559</name>
</gene>
<dbReference type="Proteomes" id="UP000663854">
    <property type="component" value="Unassembled WGS sequence"/>
</dbReference>
<evidence type="ECO:0000313" key="2">
    <source>
        <dbReference type="EMBL" id="CAF1313905.1"/>
    </source>
</evidence>
<dbReference type="AlphaFoldDB" id="A0A815ERN2"/>
<keyword evidence="5" id="KW-1185">Reference proteome</keyword>
<evidence type="ECO:0000256" key="1">
    <source>
        <dbReference type="SAM" id="MobiDB-lite"/>
    </source>
</evidence>
<comment type="caution">
    <text evidence="2">The sequence shown here is derived from an EMBL/GenBank/DDBJ whole genome shotgun (WGS) entry which is preliminary data.</text>
</comment>
<feature type="region of interest" description="Disordered" evidence="1">
    <location>
        <begin position="26"/>
        <end position="50"/>
    </location>
</feature>
<protein>
    <submittedName>
        <fullName evidence="2">Uncharacterized protein</fullName>
    </submittedName>
</protein>
<proteinExistence type="predicted"/>
<organism evidence="2 4">
    <name type="scientific">Rotaria sordida</name>
    <dbReference type="NCBI Taxonomy" id="392033"/>
    <lineage>
        <taxon>Eukaryota</taxon>
        <taxon>Metazoa</taxon>
        <taxon>Spiralia</taxon>
        <taxon>Gnathifera</taxon>
        <taxon>Rotifera</taxon>
        <taxon>Eurotatoria</taxon>
        <taxon>Bdelloidea</taxon>
        <taxon>Philodinida</taxon>
        <taxon>Philodinidae</taxon>
        <taxon>Rotaria</taxon>
    </lineage>
</organism>
<evidence type="ECO:0000313" key="5">
    <source>
        <dbReference type="Proteomes" id="UP000663870"/>
    </source>
</evidence>
<evidence type="ECO:0000313" key="4">
    <source>
        <dbReference type="Proteomes" id="UP000663854"/>
    </source>
</evidence>